<proteinExistence type="predicted"/>
<feature type="signal peptide" evidence="2">
    <location>
        <begin position="1"/>
        <end position="27"/>
    </location>
</feature>
<dbReference type="EMBL" id="CP012333">
    <property type="protein sequence ID" value="AKU97560.1"/>
    <property type="molecule type" value="Genomic_DNA"/>
</dbReference>
<evidence type="ECO:0000256" key="1">
    <source>
        <dbReference type="SAM" id="MobiDB-lite"/>
    </source>
</evidence>
<dbReference type="STRING" id="1391654.AKJ09_04224"/>
<feature type="compositionally biased region" description="Low complexity" evidence="1">
    <location>
        <begin position="226"/>
        <end position="244"/>
    </location>
</feature>
<feature type="chain" id="PRO_5005466358" evidence="2">
    <location>
        <begin position="28"/>
        <end position="296"/>
    </location>
</feature>
<feature type="region of interest" description="Disordered" evidence="1">
    <location>
        <begin position="32"/>
        <end position="61"/>
    </location>
</feature>
<dbReference type="AlphaFoldDB" id="A0A0K1PVK5"/>
<dbReference type="Proteomes" id="UP000064967">
    <property type="component" value="Chromosome"/>
</dbReference>
<sequence>MDSRLTRLASVFGFSLTMLCVTDAALAQTSEATPTLPTPAPKAPAASPFAPVASSTPSPNATAKGVAVLSLGEAREEAFMLARAVYASRLRPPTVDEAHARVLAGEAPAENAVADVRELAELRAAITGDDAPSRRLLGSLADQLHVSGLLVVTVETPPQPPAPAADAGAPAAPNAPAIGAQAVTARLFLPDTREFDAARYSPEPGVRGPQGWRSVVSSVERRFPSAAAPAPAGGTVAAPAAATRPSPPAVMRPHEEEAKPFYASPWFWGRSVLLCSLVGVFTSPPRTQARTRSILR</sequence>
<gene>
    <name evidence="3" type="ORF">AKJ09_04224</name>
</gene>
<evidence type="ECO:0000313" key="4">
    <source>
        <dbReference type="Proteomes" id="UP000064967"/>
    </source>
</evidence>
<name>A0A0K1PVK5_9BACT</name>
<evidence type="ECO:0000313" key="3">
    <source>
        <dbReference type="EMBL" id="AKU97560.1"/>
    </source>
</evidence>
<feature type="region of interest" description="Disordered" evidence="1">
    <location>
        <begin position="226"/>
        <end position="252"/>
    </location>
</feature>
<organism evidence="3 4">
    <name type="scientific">Labilithrix luteola</name>
    <dbReference type="NCBI Taxonomy" id="1391654"/>
    <lineage>
        <taxon>Bacteria</taxon>
        <taxon>Pseudomonadati</taxon>
        <taxon>Myxococcota</taxon>
        <taxon>Polyangia</taxon>
        <taxon>Polyangiales</taxon>
        <taxon>Labilitrichaceae</taxon>
        <taxon>Labilithrix</taxon>
    </lineage>
</organism>
<keyword evidence="4" id="KW-1185">Reference proteome</keyword>
<feature type="compositionally biased region" description="Low complexity" evidence="1">
    <location>
        <begin position="43"/>
        <end position="59"/>
    </location>
</feature>
<keyword evidence="2" id="KW-0732">Signal</keyword>
<protein>
    <submittedName>
        <fullName evidence="3">Uncharacterized protein</fullName>
    </submittedName>
</protein>
<reference evidence="3 4" key="1">
    <citation type="submission" date="2015-08" db="EMBL/GenBank/DDBJ databases">
        <authorList>
            <person name="Babu N.S."/>
            <person name="Beckwith C.J."/>
            <person name="Beseler K.G."/>
            <person name="Brison A."/>
            <person name="Carone J.V."/>
            <person name="Caskin T.P."/>
            <person name="Diamond M."/>
            <person name="Durham M.E."/>
            <person name="Foxe J.M."/>
            <person name="Go M."/>
            <person name="Henderson B.A."/>
            <person name="Jones I.B."/>
            <person name="McGettigan J.A."/>
            <person name="Micheletti S.J."/>
            <person name="Nasrallah M.E."/>
            <person name="Ortiz D."/>
            <person name="Piller C.R."/>
            <person name="Privatt S.R."/>
            <person name="Schneider S.L."/>
            <person name="Sharp S."/>
            <person name="Smith T.C."/>
            <person name="Stanton J.D."/>
            <person name="Ullery H.E."/>
            <person name="Wilson R.J."/>
            <person name="Serrano M.G."/>
            <person name="Buck G."/>
            <person name="Lee V."/>
            <person name="Wang Y."/>
            <person name="Carvalho R."/>
            <person name="Voegtly L."/>
            <person name="Shi R."/>
            <person name="Duckworth R."/>
            <person name="Johnson A."/>
            <person name="Loviza R."/>
            <person name="Walstead R."/>
            <person name="Shah Z."/>
            <person name="Kiflezghi M."/>
            <person name="Wade K."/>
            <person name="Ball S.L."/>
            <person name="Bradley K.W."/>
            <person name="Asai D.J."/>
            <person name="Bowman C.A."/>
            <person name="Russell D.A."/>
            <person name="Pope W.H."/>
            <person name="Jacobs-Sera D."/>
            <person name="Hendrix R.W."/>
            <person name="Hatfull G.F."/>
        </authorList>
    </citation>
    <scope>NUCLEOTIDE SEQUENCE [LARGE SCALE GENOMIC DNA]</scope>
    <source>
        <strain evidence="3 4">DSM 27648</strain>
    </source>
</reference>
<accession>A0A0K1PVK5</accession>
<dbReference type="KEGG" id="llu:AKJ09_04224"/>
<evidence type="ECO:0000256" key="2">
    <source>
        <dbReference type="SAM" id="SignalP"/>
    </source>
</evidence>